<comment type="caution">
    <text evidence="12">The sequence shown here is derived from an EMBL/GenBank/DDBJ whole genome shotgun (WGS) entry which is preliminary data.</text>
</comment>
<evidence type="ECO:0000256" key="1">
    <source>
        <dbReference type="ARBA" id="ARBA00004629"/>
    </source>
</evidence>
<dbReference type="GO" id="GO:0005634">
    <property type="term" value="C:nucleus"/>
    <property type="evidence" value="ECO:0007669"/>
    <property type="project" value="InterPro"/>
</dbReference>
<keyword evidence="13" id="KW-1185">Reference proteome</keyword>
<comment type="subcellular location">
    <subcellularLocation>
        <location evidence="1">Chromosome</location>
        <location evidence="1">Centromere</location>
        <location evidence="1">Kinetochore</location>
    </subcellularLocation>
</comment>
<dbReference type="OrthoDB" id="1884855at2759"/>
<evidence type="ECO:0000313" key="13">
    <source>
        <dbReference type="Proteomes" id="UP000193648"/>
    </source>
</evidence>
<evidence type="ECO:0000256" key="8">
    <source>
        <dbReference type="ARBA" id="ARBA00023306"/>
    </source>
</evidence>
<evidence type="ECO:0000256" key="6">
    <source>
        <dbReference type="ARBA" id="ARBA00022838"/>
    </source>
</evidence>
<evidence type="ECO:0000256" key="5">
    <source>
        <dbReference type="ARBA" id="ARBA00022776"/>
    </source>
</evidence>
<dbReference type="Proteomes" id="UP000193648">
    <property type="component" value="Unassembled WGS sequence"/>
</dbReference>
<protein>
    <submittedName>
        <fullName evidence="12">Mis12 protein-domain-containing protein</fullName>
    </submittedName>
</protein>
<sequence length="401" mass="45840">MSQRRAAPTVRGTGIEQQVRTTTTTSSTIAHNASIRNPRNEHGTVESQLRGPGQLTRGPTMTSSTFPFSLPPMHLPFPRKQQQQQLQLQQQQQQQQQQQLQQLQKVDEESLKKARHDHNQQLLTEHFGFTPISFVDDIINSVNNMIYQASMAVEEFIKHEMTEIIAHKGPPHEDFDVEIETAKCMHKFETLLEASVDKNFDRFELYALNNIFAIPENVDIVLPHYEALDFGITAERELQLDRELEILRQKIIAAKALNYKLRKRLEIEEKQRRQLQVCRDQIQFLKDAINSYQDVTPVPQTLIFVRDNIETLYQRFKSLHERLERNASTLDSSGTGIGTGTGAGVTSSPSSHKPKTSVTSALYETLLNMEPDARAIYIQSVVRRQIDKVAPDLLNSNSHLH</sequence>
<organism evidence="12 13">
    <name type="scientific">Lobosporangium transversale</name>
    <dbReference type="NCBI Taxonomy" id="64571"/>
    <lineage>
        <taxon>Eukaryota</taxon>
        <taxon>Fungi</taxon>
        <taxon>Fungi incertae sedis</taxon>
        <taxon>Mucoromycota</taxon>
        <taxon>Mortierellomycotina</taxon>
        <taxon>Mortierellomycetes</taxon>
        <taxon>Mortierellales</taxon>
        <taxon>Mortierellaceae</taxon>
        <taxon>Lobosporangium</taxon>
    </lineage>
</organism>
<evidence type="ECO:0000256" key="7">
    <source>
        <dbReference type="ARBA" id="ARBA00023054"/>
    </source>
</evidence>
<feature type="coiled-coil region" evidence="10">
    <location>
        <begin position="79"/>
        <end position="109"/>
    </location>
</feature>
<name>A0A1Y2GCB7_9FUNG</name>
<keyword evidence="5" id="KW-0498">Mitosis</keyword>
<keyword evidence="8" id="KW-0131">Cell cycle</keyword>
<dbReference type="GO" id="GO:0000444">
    <property type="term" value="C:MIS12/MIND type complex"/>
    <property type="evidence" value="ECO:0007669"/>
    <property type="project" value="TreeGrafter"/>
</dbReference>
<dbReference type="GeneID" id="33572533"/>
<dbReference type="InterPro" id="IPR008685">
    <property type="entry name" value="Centromere_Mis12"/>
</dbReference>
<evidence type="ECO:0000256" key="9">
    <source>
        <dbReference type="ARBA" id="ARBA00023328"/>
    </source>
</evidence>
<evidence type="ECO:0000256" key="4">
    <source>
        <dbReference type="ARBA" id="ARBA00022618"/>
    </source>
</evidence>
<keyword evidence="6" id="KW-0995">Kinetochore</keyword>
<evidence type="ECO:0000256" key="10">
    <source>
        <dbReference type="SAM" id="Coils"/>
    </source>
</evidence>
<gene>
    <name evidence="12" type="ORF">BCR41DRAFT_426167</name>
</gene>
<evidence type="ECO:0000256" key="3">
    <source>
        <dbReference type="ARBA" id="ARBA00022454"/>
    </source>
</evidence>
<evidence type="ECO:0000256" key="2">
    <source>
        <dbReference type="ARBA" id="ARBA00008643"/>
    </source>
</evidence>
<accession>A0A1Y2GCB7</accession>
<dbReference type="EMBL" id="MCFF01000061">
    <property type="protein sequence ID" value="ORZ02077.1"/>
    <property type="molecule type" value="Genomic_DNA"/>
</dbReference>
<dbReference type="STRING" id="64571.A0A1Y2GCB7"/>
<keyword evidence="7 10" id="KW-0175">Coiled coil</keyword>
<dbReference type="GO" id="GO:0051382">
    <property type="term" value="P:kinetochore assembly"/>
    <property type="evidence" value="ECO:0007669"/>
    <property type="project" value="TreeGrafter"/>
</dbReference>
<comment type="similarity">
    <text evidence="2">Belongs to the mis12 family.</text>
</comment>
<dbReference type="Pfam" id="PF05859">
    <property type="entry name" value="Mis12"/>
    <property type="match status" value="1"/>
</dbReference>
<feature type="compositionally biased region" description="Low complexity" evidence="11">
    <location>
        <begin position="344"/>
        <end position="356"/>
    </location>
</feature>
<evidence type="ECO:0000256" key="11">
    <source>
        <dbReference type="SAM" id="MobiDB-lite"/>
    </source>
</evidence>
<evidence type="ECO:0000313" key="12">
    <source>
        <dbReference type="EMBL" id="ORZ02077.1"/>
    </source>
</evidence>
<dbReference type="PANTHER" id="PTHR14527:SF2">
    <property type="entry name" value="PROTEIN MIS12 HOMOLOG"/>
    <property type="match status" value="1"/>
</dbReference>
<keyword evidence="9" id="KW-0137">Centromere</keyword>
<dbReference type="PANTHER" id="PTHR14527">
    <property type="entry name" value="PROTEIN MIS12 HOMOLOG"/>
    <property type="match status" value="1"/>
</dbReference>
<keyword evidence="4" id="KW-0132">Cell division</keyword>
<proteinExistence type="inferred from homology"/>
<dbReference type="InParanoid" id="A0A1Y2GCB7"/>
<dbReference type="GO" id="GO:0000070">
    <property type="term" value="P:mitotic sister chromatid segregation"/>
    <property type="evidence" value="ECO:0007669"/>
    <property type="project" value="TreeGrafter"/>
</dbReference>
<dbReference type="RefSeq" id="XP_021876305.1">
    <property type="nucleotide sequence ID" value="XM_022030692.1"/>
</dbReference>
<feature type="region of interest" description="Disordered" evidence="11">
    <location>
        <begin position="1"/>
        <end position="62"/>
    </location>
</feature>
<feature type="region of interest" description="Disordered" evidence="11">
    <location>
        <begin position="330"/>
        <end position="356"/>
    </location>
</feature>
<keyword evidence="3" id="KW-0158">Chromosome</keyword>
<dbReference type="GO" id="GO:0051301">
    <property type="term" value="P:cell division"/>
    <property type="evidence" value="ECO:0007669"/>
    <property type="project" value="UniProtKB-KW"/>
</dbReference>
<dbReference type="AlphaFoldDB" id="A0A1Y2GCB7"/>
<reference evidence="12 13" key="1">
    <citation type="submission" date="2016-07" db="EMBL/GenBank/DDBJ databases">
        <title>Pervasive Adenine N6-methylation of Active Genes in Fungi.</title>
        <authorList>
            <consortium name="DOE Joint Genome Institute"/>
            <person name="Mondo S.J."/>
            <person name="Dannebaum R.O."/>
            <person name="Kuo R.C."/>
            <person name="Labutti K."/>
            <person name="Haridas S."/>
            <person name="Kuo A."/>
            <person name="Salamov A."/>
            <person name="Ahrendt S.R."/>
            <person name="Lipzen A."/>
            <person name="Sullivan W."/>
            <person name="Andreopoulos W.B."/>
            <person name="Clum A."/>
            <person name="Lindquist E."/>
            <person name="Daum C."/>
            <person name="Ramamoorthy G.K."/>
            <person name="Gryganskyi A."/>
            <person name="Culley D."/>
            <person name="Magnuson J.K."/>
            <person name="James T.Y."/>
            <person name="O'Malley M.A."/>
            <person name="Stajich J.E."/>
            <person name="Spatafora J.W."/>
            <person name="Visel A."/>
            <person name="Grigoriev I.V."/>
        </authorList>
    </citation>
    <scope>NUCLEOTIDE SEQUENCE [LARGE SCALE GENOMIC DNA]</scope>
    <source>
        <strain evidence="12 13">NRRL 3116</strain>
    </source>
</reference>